<protein>
    <submittedName>
        <fullName evidence="1">Uncharacterized protein</fullName>
    </submittedName>
</protein>
<dbReference type="EMBL" id="WSZM01000174">
    <property type="protein sequence ID" value="KAF4039506.1"/>
    <property type="molecule type" value="Genomic_DNA"/>
</dbReference>
<proteinExistence type="predicted"/>
<comment type="caution">
    <text evidence="1">The sequence shown here is derived from an EMBL/GenBank/DDBJ whole genome shotgun (WGS) entry which is preliminary data.</text>
</comment>
<dbReference type="PANTHER" id="PTHR37067:SF3">
    <property type="entry name" value="PX DOMAIN-CONTAINING PROTEIN"/>
    <property type="match status" value="1"/>
</dbReference>
<evidence type="ECO:0000313" key="1">
    <source>
        <dbReference type="EMBL" id="KAF4039506.1"/>
    </source>
</evidence>
<keyword evidence="2" id="KW-1185">Reference proteome</keyword>
<dbReference type="AlphaFoldDB" id="A0A833TEC6"/>
<name>A0A833TEC6_PHYIN</name>
<evidence type="ECO:0000313" key="2">
    <source>
        <dbReference type="Proteomes" id="UP000602510"/>
    </source>
</evidence>
<accession>A0A833TEC6</accession>
<dbReference type="PANTHER" id="PTHR37067">
    <property type="entry name" value="PX DOMAIN-CONTAINING PROTEIN"/>
    <property type="match status" value="1"/>
</dbReference>
<dbReference type="Proteomes" id="UP000602510">
    <property type="component" value="Unassembled WGS sequence"/>
</dbReference>
<reference evidence="1" key="1">
    <citation type="submission" date="2020-04" db="EMBL/GenBank/DDBJ databases">
        <title>Hybrid Assembly of Korean Phytophthora infestans isolates.</title>
        <authorList>
            <person name="Prokchorchik M."/>
            <person name="Lee Y."/>
            <person name="Seo J."/>
            <person name="Cho J.-H."/>
            <person name="Park Y.-E."/>
            <person name="Jang D.-C."/>
            <person name="Im J.-S."/>
            <person name="Choi J.-G."/>
            <person name="Park H.-J."/>
            <person name="Lee G.-B."/>
            <person name="Lee Y.-G."/>
            <person name="Hong S.-Y."/>
            <person name="Cho K."/>
            <person name="Sohn K.H."/>
        </authorList>
    </citation>
    <scope>NUCLEOTIDE SEQUENCE</scope>
    <source>
        <strain evidence="1">KR_1_A1</strain>
    </source>
</reference>
<gene>
    <name evidence="1" type="ORF">GN244_ATG08337</name>
</gene>
<sequence length="274" mass="30919">MFLEESKTLVTEQMAQMKRLSNHVWVRAVTDENHCNLDTRPTTLSLAENNTIVCDQAIILDLLQDNGSFAIKFLDTMGTDAATLLDSDFARVIATLVKRVNSIKTERNEKNEPVEGELPPALPREFVKLKGRDLSALIVKHRDRMAPHWPDEEMDAIKQEHLALCDQHRSHEQFRRSINNEVACHEKVCTFEDAWNNVDGKFATLKRFAGGLATTFPGTLTVESNFSILKWEKPPSKSRLTNLSLKGALHAKQFDLLNSINVSSDGKWGAQHTN</sequence>
<organism evidence="1 2">
    <name type="scientific">Phytophthora infestans</name>
    <name type="common">Potato late blight agent</name>
    <name type="synonym">Botrytis infestans</name>
    <dbReference type="NCBI Taxonomy" id="4787"/>
    <lineage>
        <taxon>Eukaryota</taxon>
        <taxon>Sar</taxon>
        <taxon>Stramenopiles</taxon>
        <taxon>Oomycota</taxon>
        <taxon>Peronosporomycetes</taxon>
        <taxon>Peronosporales</taxon>
        <taxon>Peronosporaceae</taxon>
        <taxon>Phytophthora</taxon>
    </lineage>
</organism>